<accession>A0A1I6B6V9</accession>
<sequence>MLYSPKWSKAKKHLLSFLCDSLCKRVDFHIINYRKAHDGLGRVVITVDHKEVFSMCTIKTESQLYLREWEHRKKEQQYDFENEEETECIWKKVYKTLEKDAIYA</sequence>
<dbReference type="Proteomes" id="UP000182762">
    <property type="component" value="Unassembled WGS sequence"/>
</dbReference>
<dbReference type="RefSeq" id="WP_235606189.1">
    <property type="nucleotide sequence ID" value="NZ_FOXX01000008.1"/>
</dbReference>
<keyword evidence="2" id="KW-1185">Reference proteome</keyword>
<organism evidence="1 2">
    <name type="scientific">Priestia endophytica DSM 13796</name>
    <dbReference type="NCBI Taxonomy" id="1121089"/>
    <lineage>
        <taxon>Bacteria</taxon>
        <taxon>Bacillati</taxon>
        <taxon>Bacillota</taxon>
        <taxon>Bacilli</taxon>
        <taxon>Bacillales</taxon>
        <taxon>Bacillaceae</taxon>
        <taxon>Priestia</taxon>
    </lineage>
</organism>
<proteinExistence type="predicted"/>
<name>A0A1I6B6V9_9BACI</name>
<evidence type="ECO:0000313" key="1">
    <source>
        <dbReference type="EMBL" id="SFQ76527.1"/>
    </source>
</evidence>
<dbReference type="GeneID" id="93713955"/>
<dbReference type="InterPro" id="IPR057955">
    <property type="entry name" value="SF0329-like"/>
</dbReference>
<dbReference type="EMBL" id="FOXX01000008">
    <property type="protein sequence ID" value="SFQ76527.1"/>
    <property type="molecule type" value="Genomic_DNA"/>
</dbReference>
<comment type="caution">
    <text evidence="1">The sequence shown here is derived from an EMBL/GenBank/DDBJ whole genome shotgun (WGS) entry which is preliminary data.</text>
</comment>
<protein>
    <submittedName>
        <fullName evidence="1">Uncharacterized protein</fullName>
    </submittedName>
</protein>
<reference evidence="1 2" key="1">
    <citation type="submission" date="2016-10" db="EMBL/GenBank/DDBJ databases">
        <authorList>
            <person name="Varghese N."/>
            <person name="Submissions S."/>
        </authorList>
    </citation>
    <scope>NUCLEOTIDE SEQUENCE [LARGE SCALE GENOMIC DNA]</scope>
    <source>
        <strain evidence="1 2">DSM 13796</strain>
    </source>
</reference>
<dbReference type="Pfam" id="PF25753">
    <property type="entry name" value="SF0329"/>
    <property type="match status" value="1"/>
</dbReference>
<evidence type="ECO:0000313" key="2">
    <source>
        <dbReference type="Proteomes" id="UP000182762"/>
    </source>
</evidence>
<gene>
    <name evidence="1" type="ORF">SAMN02745910_03323</name>
</gene>